<dbReference type="Proteomes" id="UP001342314">
    <property type="component" value="Unassembled WGS sequence"/>
</dbReference>
<dbReference type="AlphaFoldDB" id="A0AAV5GQ56"/>
<proteinExistence type="predicted"/>
<gene>
    <name evidence="2" type="ORF">Rhopal_004520-T1</name>
</gene>
<name>A0AAV5GQ56_9BASI</name>
<feature type="transmembrane region" description="Helical" evidence="1">
    <location>
        <begin position="12"/>
        <end position="34"/>
    </location>
</feature>
<keyword evidence="3" id="KW-1185">Reference proteome</keyword>
<keyword evidence="1" id="KW-1133">Transmembrane helix</keyword>
<comment type="caution">
    <text evidence="2">The sequence shown here is derived from an EMBL/GenBank/DDBJ whole genome shotgun (WGS) entry which is preliminary data.</text>
</comment>
<organism evidence="2 3">
    <name type="scientific">Rhodotorula paludigena</name>
    <dbReference type="NCBI Taxonomy" id="86838"/>
    <lineage>
        <taxon>Eukaryota</taxon>
        <taxon>Fungi</taxon>
        <taxon>Dikarya</taxon>
        <taxon>Basidiomycota</taxon>
        <taxon>Pucciniomycotina</taxon>
        <taxon>Microbotryomycetes</taxon>
        <taxon>Sporidiobolales</taxon>
        <taxon>Sporidiobolaceae</taxon>
        <taxon>Rhodotorula</taxon>
    </lineage>
</organism>
<evidence type="ECO:0000313" key="2">
    <source>
        <dbReference type="EMBL" id="GJN91497.1"/>
    </source>
</evidence>
<sequence>MSFARTGGRGSCWPILGLCVGGFAVLWLTFGYLLHPDASLADTARSIASYAHRTPDQSNGDLDTLNLAPRQTPAAAAVEQSAAPTQPACQVNQTYLERYGRHTLKLSRVHEGTGYRVQQVLRRLEQGEQVKMAVIGGSVSNGHGMLDGRPYVYHAYPDTWHTFVSSWLNETYGPQAYINGAMAATQSSVFRFCWTERVALEEQAPDLVFIELDVNDVLDDESREASEALVRSIMHLPNKPAVMFVGSFALKPQNTKDGQLSGMDAHSPVAAYYDVPQDRTLADPYFNGDARHIAPPLHKALGELIITYLEEQRCEVIDPPEDPFVPSEIVPAPTFLGERLMQERWDNKGSHPHAPPTCRIAGSTLEPATPSPGWASFSFMHAKYYLEAKQADQTVEFDVEIPEGGVGQIGVGYLRSPKYKLGRVICHVGDQEKTLNGQWERSSSLTVCVSLFQLRHDLPNCPSRSTVLSY</sequence>
<keyword evidence="1" id="KW-0812">Transmembrane</keyword>
<dbReference type="PANTHER" id="PTHR34407">
    <property type="entry name" value="EXPRESSED PROTEIN"/>
    <property type="match status" value="1"/>
</dbReference>
<protein>
    <submittedName>
        <fullName evidence="2">Uncharacterized protein</fullName>
    </submittedName>
</protein>
<dbReference type="Gene3D" id="3.40.50.1110">
    <property type="entry name" value="SGNH hydrolase"/>
    <property type="match status" value="1"/>
</dbReference>
<dbReference type="EMBL" id="BQKY01000009">
    <property type="protein sequence ID" value="GJN91497.1"/>
    <property type="molecule type" value="Genomic_DNA"/>
</dbReference>
<accession>A0AAV5GQ56</accession>
<dbReference type="CDD" id="cd00229">
    <property type="entry name" value="SGNH_hydrolase"/>
    <property type="match status" value="1"/>
</dbReference>
<dbReference type="SUPFAM" id="SSF52266">
    <property type="entry name" value="SGNH hydrolase"/>
    <property type="match status" value="1"/>
</dbReference>
<evidence type="ECO:0000313" key="3">
    <source>
        <dbReference type="Proteomes" id="UP001342314"/>
    </source>
</evidence>
<dbReference type="PANTHER" id="PTHR34407:SF1">
    <property type="entry name" value="SGNH HYDROLASE-TYPE ESTERASE DOMAIN-CONTAINING PROTEIN"/>
    <property type="match status" value="1"/>
</dbReference>
<reference evidence="2 3" key="1">
    <citation type="submission" date="2021-12" db="EMBL/GenBank/DDBJ databases">
        <title>High titer production of polyol ester of fatty acids by Rhodotorula paludigena BS15 towards product separation-free biomass refinery.</title>
        <authorList>
            <person name="Mano J."/>
            <person name="Ono H."/>
            <person name="Tanaka T."/>
            <person name="Naito K."/>
            <person name="Sushida H."/>
            <person name="Ike M."/>
            <person name="Tokuyasu K."/>
            <person name="Kitaoka M."/>
        </authorList>
    </citation>
    <scope>NUCLEOTIDE SEQUENCE [LARGE SCALE GENOMIC DNA]</scope>
    <source>
        <strain evidence="2 3">BS15</strain>
    </source>
</reference>
<dbReference type="InterPro" id="IPR036514">
    <property type="entry name" value="SGNH_hydro_sf"/>
</dbReference>
<evidence type="ECO:0000256" key="1">
    <source>
        <dbReference type="SAM" id="Phobius"/>
    </source>
</evidence>
<keyword evidence="1" id="KW-0472">Membrane</keyword>